<gene>
    <name evidence="2" type="ORF">A2172_00105</name>
</gene>
<dbReference type="Proteomes" id="UP000176631">
    <property type="component" value="Unassembled WGS sequence"/>
</dbReference>
<organism evidence="2 3">
    <name type="scientific">Candidatus Woykebacteria bacterium RBG_13_40_15</name>
    <dbReference type="NCBI Taxonomy" id="1802593"/>
    <lineage>
        <taxon>Bacteria</taxon>
        <taxon>Candidatus Woykeibacteriota</taxon>
    </lineage>
</organism>
<feature type="transmembrane region" description="Helical" evidence="1">
    <location>
        <begin position="40"/>
        <end position="58"/>
    </location>
</feature>
<evidence type="ECO:0000313" key="2">
    <source>
        <dbReference type="EMBL" id="OGY23714.1"/>
    </source>
</evidence>
<keyword evidence="1" id="KW-1133">Transmembrane helix</keyword>
<proteinExistence type="predicted"/>
<name>A0A1G1W7X9_9BACT</name>
<feature type="transmembrane region" description="Helical" evidence="1">
    <location>
        <begin position="109"/>
        <end position="130"/>
    </location>
</feature>
<dbReference type="AlphaFoldDB" id="A0A1G1W7X9"/>
<feature type="transmembrane region" description="Helical" evidence="1">
    <location>
        <begin position="70"/>
        <end position="89"/>
    </location>
</feature>
<dbReference type="STRING" id="1802593.A2172_00105"/>
<comment type="caution">
    <text evidence="2">The sequence shown here is derived from an EMBL/GenBank/DDBJ whole genome shotgun (WGS) entry which is preliminary data.</text>
</comment>
<keyword evidence="1" id="KW-0812">Transmembrane</keyword>
<protein>
    <submittedName>
        <fullName evidence="2">Uncharacterized protein</fullName>
    </submittedName>
</protein>
<reference evidence="2 3" key="1">
    <citation type="journal article" date="2016" name="Nat. Commun.">
        <title>Thousands of microbial genomes shed light on interconnected biogeochemical processes in an aquifer system.</title>
        <authorList>
            <person name="Anantharaman K."/>
            <person name="Brown C.T."/>
            <person name="Hug L.A."/>
            <person name="Sharon I."/>
            <person name="Castelle C.J."/>
            <person name="Probst A.J."/>
            <person name="Thomas B.C."/>
            <person name="Singh A."/>
            <person name="Wilkins M.J."/>
            <person name="Karaoz U."/>
            <person name="Brodie E.L."/>
            <person name="Williams K.H."/>
            <person name="Hubbard S.S."/>
            <person name="Banfield J.F."/>
        </authorList>
    </citation>
    <scope>NUCLEOTIDE SEQUENCE [LARGE SCALE GENOMIC DNA]</scope>
</reference>
<accession>A0A1G1W7X9</accession>
<dbReference type="EMBL" id="MHCP01000022">
    <property type="protein sequence ID" value="OGY23714.1"/>
    <property type="molecule type" value="Genomic_DNA"/>
</dbReference>
<keyword evidence="1" id="KW-0472">Membrane</keyword>
<evidence type="ECO:0000256" key="1">
    <source>
        <dbReference type="SAM" id="Phobius"/>
    </source>
</evidence>
<evidence type="ECO:0000313" key="3">
    <source>
        <dbReference type="Proteomes" id="UP000176631"/>
    </source>
</evidence>
<sequence>MRQKLLTALLSLIIIAAIVFAWLTYTGKYTYSVDENTHDFLVFLIPLPLLLFTLFLFFKANRNSGFRKLFLLVVSEALTIFVGLLVYIFGYATICFDVCQPPPLFVKNLAFITLFIIVLDALIIPAYPIFEHFRSKRTQT</sequence>